<keyword evidence="1" id="KW-0175">Coiled coil</keyword>
<dbReference type="EMBL" id="JDYK01000003">
    <property type="protein sequence ID" value="EWS82468.1"/>
    <property type="molecule type" value="Genomic_DNA"/>
</dbReference>
<reference evidence="2 3" key="1">
    <citation type="submission" date="2014-02" db="EMBL/GenBank/DDBJ databases">
        <title>Genome sequence of Brachybacterium phenoliresistens strain W13A50.</title>
        <authorList>
            <person name="Wang X."/>
        </authorList>
    </citation>
    <scope>NUCLEOTIDE SEQUENCE [LARGE SCALE GENOMIC DNA]</scope>
    <source>
        <strain evidence="2 3">W13A50</strain>
    </source>
</reference>
<evidence type="ECO:0008006" key="4">
    <source>
        <dbReference type="Google" id="ProtNLM"/>
    </source>
</evidence>
<gene>
    <name evidence="2" type="ORF">BF93_11965</name>
</gene>
<dbReference type="AlphaFoldDB" id="Z9JWU4"/>
<dbReference type="PATRIC" id="fig|396014.3.peg.900"/>
<dbReference type="OrthoDB" id="4854145at2"/>
<comment type="caution">
    <text evidence="2">The sequence shown here is derived from an EMBL/GenBank/DDBJ whole genome shotgun (WGS) entry which is preliminary data.</text>
</comment>
<accession>Z9JWU4</accession>
<keyword evidence="3" id="KW-1185">Reference proteome</keyword>
<evidence type="ECO:0000313" key="3">
    <source>
        <dbReference type="Proteomes" id="UP000023067"/>
    </source>
</evidence>
<dbReference type="STRING" id="396014.BF93_11965"/>
<protein>
    <recommendedName>
        <fullName evidence="4">PD-(D/E)XK motif protein</fullName>
    </recommendedName>
</protein>
<proteinExistence type="predicted"/>
<sequence length="325" mass="35491">MTHGHSRAEEAYELLRGRHAEPGGGVRALIGPPGRLEDAILVKDHVGMIHLLAALPAGREIFDVPLGHTLRATWVGTRSADGHTTSLDVACTDPRLRLTFLSLIGEMLDRADETGRPCIDELTGVLDSWRSALARAKRELDRSRAVGLFGELTILEQLARKDQVRALAAWRGREGHRHDFARTNALEVKTFSSTGSPSVQIHGLLQLDPPPAGVLHLVAFRVVETDSGSSLAELVERIVEQGVSRADIADCLGEDAPALEGGRDRRFTIEETRLHEVGEDFPGLRASRLDETALRGVDDLTYSLNLDACPGGIDPRQLDRILEEL</sequence>
<organism evidence="2 3">
    <name type="scientific">Brachybacterium phenoliresistens</name>
    <dbReference type="NCBI Taxonomy" id="396014"/>
    <lineage>
        <taxon>Bacteria</taxon>
        <taxon>Bacillati</taxon>
        <taxon>Actinomycetota</taxon>
        <taxon>Actinomycetes</taxon>
        <taxon>Micrococcales</taxon>
        <taxon>Dermabacteraceae</taxon>
        <taxon>Brachybacterium</taxon>
    </lineage>
</organism>
<dbReference type="Pfam" id="PF14390">
    <property type="entry name" value="DUF4420"/>
    <property type="match status" value="1"/>
</dbReference>
<dbReference type="HOGENOM" id="CLU_069764_1_1_11"/>
<name>Z9JWU4_9MICO</name>
<feature type="coiled-coil region" evidence="1">
    <location>
        <begin position="119"/>
        <end position="146"/>
    </location>
</feature>
<evidence type="ECO:0000256" key="1">
    <source>
        <dbReference type="SAM" id="Coils"/>
    </source>
</evidence>
<evidence type="ECO:0000313" key="2">
    <source>
        <dbReference type="EMBL" id="EWS82468.1"/>
    </source>
</evidence>
<dbReference type="Proteomes" id="UP000023067">
    <property type="component" value="Unassembled WGS sequence"/>
</dbReference>
<dbReference type="InterPro" id="IPR025534">
    <property type="entry name" value="DUF4420"/>
</dbReference>